<dbReference type="EMBL" id="LT615367">
    <property type="protein sequence ID" value="SLM61441.1"/>
    <property type="molecule type" value="Genomic_DNA"/>
</dbReference>
<dbReference type="KEGG" id="daq:DAQ1742_00333"/>
<name>A0A375A633_9GAMM</name>
<protein>
    <submittedName>
        <fullName evidence="1">Uncharacterized protein</fullName>
    </submittedName>
</protein>
<organism evidence="1 2">
    <name type="scientific">Dickeya aquatica</name>
    <dbReference type="NCBI Taxonomy" id="1401087"/>
    <lineage>
        <taxon>Bacteria</taxon>
        <taxon>Pseudomonadati</taxon>
        <taxon>Pseudomonadota</taxon>
        <taxon>Gammaproteobacteria</taxon>
        <taxon>Enterobacterales</taxon>
        <taxon>Pectobacteriaceae</taxon>
        <taxon>Dickeya</taxon>
    </lineage>
</organism>
<gene>
    <name evidence="1" type="ORF">DAQ1742_00333</name>
</gene>
<sequence>MNLLYVYARHQAGFSYRLTAPPIAWLNHHTGGPGTVTQIY</sequence>
<dbReference type="AlphaFoldDB" id="A0A375A633"/>
<dbReference type="Proteomes" id="UP000294820">
    <property type="component" value="Chromosome 1"/>
</dbReference>
<evidence type="ECO:0000313" key="1">
    <source>
        <dbReference type="EMBL" id="SLM61441.1"/>
    </source>
</evidence>
<keyword evidence="2" id="KW-1185">Reference proteome</keyword>
<proteinExistence type="predicted"/>
<evidence type="ECO:0000313" key="2">
    <source>
        <dbReference type="Proteomes" id="UP000294820"/>
    </source>
</evidence>
<accession>A0A375A633</accession>
<reference evidence="1 2" key="1">
    <citation type="submission" date="2016-09" db="EMBL/GenBank/DDBJ databases">
        <authorList>
            <person name="Reverchon S."/>
            <person name="Nasser W."/>
            <person name="Leonard S."/>
            <person name="Brochier C."/>
            <person name="Duprey A."/>
        </authorList>
    </citation>
    <scope>NUCLEOTIDE SEQUENCE [LARGE SCALE GENOMIC DNA]</scope>
    <source>
        <strain evidence="1 2">174/2</strain>
    </source>
</reference>